<dbReference type="GO" id="GO:0005975">
    <property type="term" value="P:carbohydrate metabolic process"/>
    <property type="evidence" value="ECO:0007669"/>
    <property type="project" value="InterPro"/>
</dbReference>
<protein>
    <recommendedName>
        <fullName evidence="1">Glycosyl-hydrolase family 116 catalytic region domain-containing protein</fullName>
    </recommendedName>
</protein>
<keyword evidence="3" id="KW-1185">Reference proteome</keyword>
<accession>K2PY14</accession>
<evidence type="ECO:0000313" key="2">
    <source>
        <dbReference type="EMBL" id="EKF56279.1"/>
    </source>
</evidence>
<gene>
    <name evidence="2" type="ORF">I215_02113</name>
</gene>
<dbReference type="Pfam" id="PF04685">
    <property type="entry name" value="DUF608"/>
    <property type="match status" value="1"/>
</dbReference>
<dbReference type="InterPro" id="IPR008928">
    <property type="entry name" value="6-hairpin_glycosidase_sf"/>
</dbReference>
<dbReference type="Pfam" id="PF14614">
    <property type="entry name" value="DUF4450"/>
    <property type="match status" value="1"/>
</dbReference>
<dbReference type="eggNOG" id="COG3408">
    <property type="taxonomic scope" value="Bacteria"/>
</dbReference>
<dbReference type="InterPro" id="IPR012341">
    <property type="entry name" value="6hp_glycosidase-like_sf"/>
</dbReference>
<organism evidence="2 3">
    <name type="scientific">Galbibacter marinus</name>
    <dbReference type="NCBI Taxonomy" id="555500"/>
    <lineage>
        <taxon>Bacteria</taxon>
        <taxon>Pseudomonadati</taxon>
        <taxon>Bacteroidota</taxon>
        <taxon>Flavobacteriia</taxon>
        <taxon>Flavobacteriales</taxon>
        <taxon>Flavobacteriaceae</taxon>
        <taxon>Galbibacter</taxon>
    </lineage>
</organism>
<dbReference type="STRING" id="555500.I215_02113"/>
<dbReference type="Gene3D" id="1.50.10.10">
    <property type="match status" value="1"/>
</dbReference>
<dbReference type="EMBL" id="AMSG01000002">
    <property type="protein sequence ID" value="EKF56279.1"/>
    <property type="molecule type" value="Genomic_DNA"/>
</dbReference>
<reference evidence="2 3" key="1">
    <citation type="journal article" date="2012" name="J. Bacteriol.">
        <title>Genome Sequence of Galbibacter marinum Type Strain ck-I2-15.</title>
        <authorList>
            <person name="Lai Q."/>
            <person name="Li C."/>
            <person name="Shao Z."/>
        </authorList>
    </citation>
    <scope>NUCLEOTIDE SEQUENCE [LARGE SCALE GENOMIC DNA]</scope>
    <source>
        <strain evidence="3">ck-I2-15</strain>
    </source>
</reference>
<dbReference type="GO" id="GO:0004553">
    <property type="term" value="F:hydrolase activity, hydrolyzing O-glycosyl compounds"/>
    <property type="evidence" value="ECO:0007669"/>
    <property type="project" value="InterPro"/>
</dbReference>
<comment type="caution">
    <text evidence="2">The sequence shown here is derived from an EMBL/GenBank/DDBJ whole genome shotgun (WGS) entry which is preliminary data.</text>
</comment>
<dbReference type="Proteomes" id="UP000007364">
    <property type="component" value="Unassembled WGS sequence"/>
</dbReference>
<feature type="domain" description="Glycosyl-hydrolase family 116 catalytic region" evidence="1">
    <location>
        <begin position="397"/>
        <end position="516"/>
    </location>
</feature>
<dbReference type="CDD" id="cd11747">
    <property type="entry name" value="GH94N_like_1"/>
    <property type="match status" value="1"/>
</dbReference>
<dbReference type="AlphaFoldDB" id="K2PY14"/>
<evidence type="ECO:0000259" key="1">
    <source>
        <dbReference type="Pfam" id="PF04685"/>
    </source>
</evidence>
<evidence type="ECO:0000313" key="3">
    <source>
        <dbReference type="Proteomes" id="UP000007364"/>
    </source>
</evidence>
<dbReference type="PATRIC" id="fig|555500.3.peg.442"/>
<sequence>MCVSIAQNNGFWHDSIRSVHYLPKDDGFELVKGQRRFNRALYGTNTGFRVEAGDLPEFAMYMPGMGGNFKLGIASENGQSKWITAADKIHTFYRSGVMSYTIKDPILKGGELKLNLVALAESEGFILKLEAQNIPTKVSLLWVYGGASGKKFWRSGDIGADPESVFYLHPEYCLDNNYQINKATFKVSYGSQNNKQKTGNNRSIYGVFPKSKAKIASASNQENPLVVYSSEKDNYPLITGVLDTIKKVQYWKFENSEKFPNQSQKLLQNEFILALQAAEDKGSVVKVTTPDPFINTLGGALSTAADAIWEYPAFLHGSIAWRMHLNAWRGASVADPLGWKDRAQAHFYSYANSQVLHPATGPVVPDTTRNFARQKEEIGTSMFSSGYISRHPNKNTVAHHYDMNSVFFNQVLRHYLWSADSDFMEKMWPYLKRHLAWEKRNFDTDNNYLYDAYACIWASDALQYSGGSVSYSSAYNLNANKLAYAIGKKLNKPPQEIAPYKLEAKKIQKAMNDQLWIPNKGIFAEYKDILGNQLLHDQPGVWSIYHPIDEGAANPFQAYQMLRYVDTQIPHIPVKAIGLPLEDLALISTTNWQPYTWSVNNVALAEVLHTSLAYWQGNRPEDAFKLWQSAIVESMYLGASPGGFQQLSFYDAMRGELYRDFADPIAMAARSLAEGLFGIQPDALSDTLNIKPGFPSQWKHAAITLPDLSYNYKFQDNTSEYTITPTMENPMALKLTIQAKKQQVEYIKINQKITTNWHIDTAALVTPKLIIKAPQKPEYTIEIKWKGEEIKKLQYQNNLTIGEHFELSNNQLRFIDIYDPQSVFKSTQLKEHHLQGDPQSDPGYKTFFIKLQQGDFKWWEPVDIQINPIIAITKTTSSPKGSQIYFQSDQQALNQHEYMLNYQSLSTNNTSLEEGNLYLKAEQLVPGTNRIAIKGTSIPYFTVQNWDIQAKANEEFVTVDLSPYYNQKVSDIFKQQYSSPRVDSPTLQLPLQGIGNWCYPNILPEIQDKGLKNLAAKTKGNIYYHNIPFAIAAKGRNDIAFTSMWDNYPESIKIPLKGKARHLYLLMAGTTNPMQSQLTNGQVIIHYKDGSTSELLLKNPENWWPIEQDYYTDDYAFKISAPTPLRLHLKTGEFHRQFNNYSSIKGFTDYAIDGGAATVLDLSIDPNKELDHLELTTIANEVIIGLMSLTLLK</sequence>
<proteinExistence type="predicted"/>
<name>K2PY14_9FLAO</name>
<dbReference type="SUPFAM" id="SSF48208">
    <property type="entry name" value="Six-hairpin glycosidases"/>
    <property type="match status" value="1"/>
</dbReference>
<dbReference type="InterPro" id="IPR006775">
    <property type="entry name" value="GH116_catalytic"/>
</dbReference>
<dbReference type="InterPro" id="IPR028028">
    <property type="entry name" value="DUF4450"/>
</dbReference>